<accession>A0A172T8Y9</accession>
<dbReference type="EMBL" id="CP011387">
    <property type="protein sequence ID" value="ANE43489.1"/>
    <property type="molecule type" value="Genomic_DNA"/>
</dbReference>
<dbReference type="KEGG" id="dpu:SU48_06585"/>
<sequence>MALAFAASASSPQATVTFPGMAAQVVRGQANTAQNAEYPWTLRQTLYAPTQQAAAVRFCWNAVKYTGCETKLAWAAQPVLTLPKGDVSQLLWTTDGKYLIGAGANTLRLWNLVGGVRTAATPVVGSVVQRLWLAQSRSGKADLCVSVGRMLPVNGVYRTTMTTLRYALPTLKVLTVTTLPHIPSQQKAKEAECRPLSSSDLN</sequence>
<proteinExistence type="predicted"/>
<protein>
    <submittedName>
        <fullName evidence="1">Uncharacterized protein</fullName>
    </submittedName>
</protein>
<dbReference type="Proteomes" id="UP000077363">
    <property type="component" value="Chromosome"/>
</dbReference>
<reference evidence="1 2" key="1">
    <citation type="submission" date="2015-01" db="EMBL/GenBank/DDBJ databases">
        <title>Deinococcus puniceus/DY1/ whole genome sequencing.</title>
        <authorList>
            <person name="Kim M.K."/>
            <person name="Srinivasan S."/>
            <person name="Lee J.-J."/>
        </authorList>
    </citation>
    <scope>NUCLEOTIDE SEQUENCE [LARGE SCALE GENOMIC DNA]</scope>
    <source>
        <strain evidence="1 2">DY1</strain>
    </source>
</reference>
<gene>
    <name evidence="1" type="ORF">SU48_06585</name>
</gene>
<evidence type="ECO:0000313" key="2">
    <source>
        <dbReference type="Proteomes" id="UP000077363"/>
    </source>
</evidence>
<evidence type="ECO:0000313" key="1">
    <source>
        <dbReference type="EMBL" id="ANE43489.1"/>
    </source>
</evidence>
<dbReference type="AlphaFoldDB" id="A0A172T8Y9"/>
<name>A0A172T8Y9_9DEIO</name>
<organism evidence="1 2">
    <name type="scientific">Deinococcus puniceus</name>
    <dbReference type="NCBI Taxonomy" id="1182568"/>
    <lineage>
        <taxon>Bacteria</taxon>
        <taxon>Thermotogati</taxon>
        <taxon>Deinococcota</taxon>
        <taxon>Deinococci</taxon>
        <taxon>Deinococcales</taxon>
        <taxon>Deinococcaceae</taxon>
        <taxon>Deinococcus</taxon>
    </lineage>
</organism>
<keyword evidence="2" id="KW-1185">Reference proteome</keyword>
<dbReference type="PATRIC" id="fig|1182568.3.peg.1371"/>